<dbReference type="OrthoDB" id="7209837at2"/>
<gene>
    <name evidence="1" type="ORF">BJF92_23315</name>
</gene>
<sequence>MRFDTSQILELAGISKEMLRHWKRALPPLFGRDGRSDRYSYAELVALCAIAQAVTKLTIPVSRFTDNAVWLFEEVEQQLKPGGALLILCILPDRLAFLSENELATVEAGCFIRLDVVVDRLNTRAFSEDEQTKEAQLDLPFRDAKIMGMRITRRP</sequence>
<dbReference type="AlphaFoldDB" id="A0A1Q9AQ80"/>
<dbReference type="RefSeq" id="WP_075632864.1">
    <property type="nucleotide sequence ID" value="NZ_MKIO01000015.1"/>
</dbReference>
<dbReference type="Proteomes" id="UP000186143">
    <property type="component" value="Unassembled WGS sequence"/>
</dbReference>
<reference evidence="1 2" key="1">
    <citation type="submission" date="2016-09" db="EMBL/GenBank/DDBJ databases">
        <title>Rhizobium sp. nov., a novel species isolated from the rice rhizosphere.</title>
        <authorList>
            <person name="Zhao J."/>
            <person name="Zhang X."/>
        </authorList>
    </citation>
    <scope>NUCLEOTIDE SEQUENCE [LARGE SCALE GENOMIC DNA]</scope>
    <source>
        <strain evidence="1 2">MH17</strain>
    </source>
</reference>
<protein>
    <recommendedName>
        <fullName evidence="3">HTH merR-type domain-containing protein</fullName>
    </recommendedName>
</protein>
<evidence type="ECO:0008006" key="3">
    <source>
        <dbReference type="Google" id="ProtNLM"/>
    </source>
</evidence>
<organism evidence="1 2">
    <name type="scientific">Xaviernesmea rhizosphaerae</name>
    <dbReference type="NCBI Taxonomy" id="1672749"/>
    <lineage>
        <taxon>Bacteria</taxon>
        <taxon>Pseudomonadati</taxon>
        <taxon>Pseudomonadota</taxon>
        <taxon>Alphaproteobacteria</taxon>
        <taxon>Hyphomicrobiales</taxon>
        <taxon>Rhizobiaceae</taxon>
        <taxon>Rhizobium/Agrobacterium group</taxon>
        <taxon>Xaviernesmea</taxon>
    </lineage>
</organism>
<name>A0A1Q9AQ80_9HYPH</name>
<comment type="caution">
    <text evidence="1">The sequence shown here is derived from an EMBL/GenBank/DDBJ whole genome shotgun (WGS) entry which is preliminary data.</text>
</comment>
<evidence type="ECO:0000313" key="1">
    <source>
        <dbReference type="EMBL" id="OLP57570.1"/>
    </source>
</evidence>
<accession>A0A1Q9AQ80</accession>
<evidence type="ECO:0000313" key="2">
    <source>
        <dbReference type="Proteomes" id="UP000186143"/>
    </source>
</evidence>
<dbReference type="EMBL" id="MKIO01000015">
    <property type="protein sequence ID" value="OLP57570.1"/>
    <property type="molecule type" value="Genomic_DNA"/>
</dbReference>
<proteinExistence type="predicted"/>